<evidence type="ECO:0000313" key="3">
    <source>
        <dbReference type="EMBL" id="SER50260.1"/>
    </source>
</evidence>
<evidence type="ECO:0000256" key="1">
    <source>
        <dbReference type="SAM" id="MobiDB-lite"/>
    </source>
</evidence>
<sequence>MSKSILKVMAAASVLVAAAACTTGGVGGTPGPTSGGSPTSESSKPNAEVPKRPADLKVNGVDPCKLLTASQMTEIKVAEAVPDQIEVSDLGKQPGCFYENGVKYAYTVVGLTNRDIRAWLDGGGNTTSKLLDVAGFGAAEIILTGTEGVNCAVAVDVSDGQALYVNYSPTTQKGESQDQLCGNAKKAATLAVQTLKTLK</sequence>
<dbReference type="Pfam" id="PF12079">
    <property type="entry name" value="DUF3558"/>
    <property type="match status" value="1"/>
</dbReference>
<feature type="signal peptide" evidence="2">
    <location>
        <begin position="1"/>
        <end position="19"/>
    </location>
</feature>
<gene>
    <name evidence="3" type="ORF">SAMN05216195_105381</name>
</gene>
<feature type="region of interest" description="Disordered" evidence="1">
    <location>
        <begin position="26"/>
        <end position="54"/>
    </location>
</feature>
<dbReference type="RefSeq" id="WP_090066152.1">
    <property type="nucleotide sequence ID" value="NZ_FOFT01000005.1"/>
</dbReference>
<reference evidence="4" key="1">
    <citation type="submission" date="2016-10" db="EMBL/GenBank/DDBJ databases">
        <authorList>
            <person name="Varghese N."/>
            <person name="Submissions S."/>
        </authorList>
    </citation>
    <scope>NUCLEOTIDE SEQUENCE [LARGE SCALE GENOMIC DNA]</scope>
    <source>
        <strain evidence="4">CGMCC 4.578</strain>
    </source>
</reference>
<dbReference type="Proteomes" id="UP000199028">
    <property type="component" value="Unassembled WGS sequence"/>
</dbReference>
<dbReference type="EMBL" id="FOFT01000005">
    <property type="protein sequence ID" value="SER50260.1"/>
    <property type="molecule type" value="Genomic_DNA"/>
</dbReference>
<dbReference type="PROSITE" id="PS51257">
    <property type="entry name" value="PROKAR_LIPOPROTEIN"/>
    <property type="match status" value="1"/>
</dbReference>
<dbReference type="AlphaFoldDB" id="A0A1H9PQ91"/>
<evidence type="ECO:0000313" key="4">
    <source>
        <dbReference type="Proteomes" id="UP000199028"/>
    </source>
</evidence>
<feature type="chain" id="PRO_5039256921" description="DUF3558 domain-containing protein" evidence="2">
    <location>
        <begin position="20"/>
        <end position="199"/>
    </location>
</feature>
<organism evidence="3 4">
    <name type="scientific">Lentzea flaviverrucosa</name>
    <dbReference type="NCBI Taxonomy" id="200379"/>
    <lineage>
        <taxon>Bacteria</taxon>
        <taxon>Bacillati</taxon>
        <taxon>Actinomycetota</taxon>
        <taxon>Actinomycetes</taxon>
        <taxon>Pseudonocardiales</taxon>
        <taxon>Pseudonocardiaceae</taxon>
        <taxon>Lentzea</taxon>
    </lineage>
</organism>
<dbReference type="InterPro" id="IPR024520">
    <property type="entry name" value="DUF3558"/>
</dbReference>
<dbReference type="OrthoDB" id="3700944at2"/>
<evidence type="ECO:0008006" key="5">
    <source>
        <dbReference type="Google" id="ProtNLM"/>
    </source>
</evidence>
<accession>A0A1H9PQ91</accession>
<protein>
    <recommendedName>
        <fullName evidence="5">DUF3558 domain-containing protein</fullName>
    </recommendedName>
</protein>
<keyword evidence="2" id="KW-0732">Signal</keyword>
<proteinExistence type="predicted"/>
<keyword evidence="4" id="KW-1185">Reference proteome</keyword>
<evidence type="ECO:0000256" key="2">
    <source>
        <dbReference type="SAM" id="SignalP"/>
    </source>
</evidence>
<name>A0A1H9PQ91_9PSEU</name>